<dbReference type="Pfam" id="PF04828">
    <property type="entry name" value="GFA"/>
    <property type="match status" value="1"/>
</dbReference>
<feature type="domain" description="CENP-V/GFA" evidence="5">
    <location>
        <begin position="4"/>
        <end position="120"/>
    </location>
</feature>
<reference evidence="6 7" key="1">
    <citation type="submission" date="2019-02" db="EMBL/GenBank/DDBJ databases">
        <title>Genomic Encyclopedia of Type Strains, Phase IV (KMG-IV): sequencing the most valuable type-strain genomes for metagenomic binning, comparative biology and taxonomic classification.</title>
        <authorList>
            <person name="Goeker M."/>
        </authorList>
    </citation>
    <scope>NUCLEOTIDE SEQUENCE [LARGE SCALE GENOMIC DNA]</scope>
    <source>
        <strain evidence="6 7">DSM 23814</strain>
    </source>
</reference>
<dbReference type="EMBL" id="SHKO01000007">
    <property type="protein sequence ID" value="RZT91062.1"/>
    <property type="molecule type" value="Genomic_DNA"/>
</dbReference>
<evidence type="ECO:0000256" key="4">
    <source>
        <dbReference type="ARBA" id="ARBA00023239"/>
    </source>
</evidence>
<dbReference type="Gene3D" id="3.90.1590.10">
    <property type="entry name" value="glutathione-dependent formaldehyde- activating enzyme (gfa)"/>
    <property type="match status" value="1"/>
</dbReference>
<dbReference type="InterPro" id="IPR006913">
    <property type="entry name" value="CENP-V/GFA"/>
</dbReference>
<dbReference type="GO" id="GO:0016846">
    <property type="term" value="F:carbon-sulfur lyase activity"/>
    <property type="evidence" value="ECO:0007669"/>
    <property type="project" value="InterPro"/>
</dbReference>
<comment type="caution">
    <text evidence="6">The sequence shown here is derived from an EMBL/GenBank/DDBJ whole genome shotgun (WGS) entry which is preliminary data.</text>
</comment>
<dbReference type="GO" id="GO:0046872">
    <property type="term" value="F:metal ion binding"/>
    <property type="evidence" value="ECO:0007669"/>
    <property type="project" value="UniProtKB-KW"/>
</dbReference>
<evidence type="ECO:0000313" key="6">
    <source>
        <dbReference type="EMBL" id="RZT91062.1"/>
    </source>
</evidence>
<dbReference type="PROSITE" id="PS51891">
    <property type="entry name" value="CENP_V_GFA"/>
    <property type="match status" value="1"/>
</dbReference>
<evidence type="ECO:0000256" key="3">
    <source>
        <dbReference type="ARBA" id="ARBA00022833"/>
    </source>
</evidence>
<keyword evidence="7" id="KW-1185">Reference proteome</keyword>
<evidence type="ECO:0000256" key="1">
    <source>
        <dbReference type="ARBA" id="ARBA00005495"/>
    </source>
</evidence>
<keyword evidence="4" id="KW-0456">Lyase</keyword>
<name>A0A4Q7V8S8_9BURK</name>
<dbReference type="PANTHER" id="PTHR33337:SF40">
    <property type="entry name" value="CENP-V_GFA DOMAIN-CONTAINING PROTEIN-RELATED"/>
    <property type="match status" value="1"/>
</dbReference>
<evidence type="ECO:0000259" key="5">
    <source>
        <dbReference type="PROSITE" id="PS51891"/>
    </source>
</evidence>
<sequence>MSIIHGSCLCGGIQYEVSGPLEGALNCHCKMCRKAHGAAFRSRARVNSADFKITQGDNLLKFYESSPGNHRGFCSECGTPILSRFDNDSTCYGLPLGALDDDPGLKPQLHVYVAHKAPWHDITDRLPQYDKEITTNTE</sequence>
<evidence type="ECO:0000313" key="7">
    <source>
        <dbReference type="Proteomes" id="UP000293398"/>
    </source>
</evidence>
<proteinExistence type="inferred from homology"/>
<keyword evidence="2" id="KW-0479">Metal-binding</keyword>
<organism evidence="6 7">
    <name type="scientific">Advenella incenata</name>
    <dbReference type="NCBI Taxonomy" id="267800"/>
    <lineage>
        <taxon>Bacteria</taxon>
        <taxon>Pseudomonadati</taxon>
        <taxon>Pseudomonadota</taxon>
        <taxon>Betaproteobacteria</taxon>
        <taxon>Burkholderiales</taxon>
        <taxon>Alcaligenaceae</taxon>
    </lineage>
</organism>
<dbReference type="InterPro" id="IPR011057">
    <property type="entry name" value="Mss4-like_sf"/>
</dbReference>
<gene>
    <name evidence="6" type="ORF">EV681_4585</name>
</gene>
<accession>A0A4Q7V8S8</accession>
<dbReference type="SUPFAM" id="SSF51316">
    <property type="entry name" value="Mss4-like"/>
    <property type="match status" value="1"/>
</dbReference>
<dbReference type="PANTHER" id="PTHR33337">
    <property type="entry name" value="GFA DOMAIN-CONTAINING PROTEIN"/>
    <property type="match status" value="1"/>
</dbReference>
<dbReference type="AlphaFoldDB" id="A0A4Q7V8S8"/>
<keyword evidence="3" id="KW-0862">Zinc</keyword>
<comment type="similarity">
    <text evidence="1">Belongs to the Gfa family.</text>
</comment>
<protein>
    <recommendedName>
        <fullName evidence="5">CENP-V/GFA domain-containing protein</fullName>
    </recommendedName>
</protein>
<dbReference type="Proteomes" id="UP000293398">
    <property type="component" value="Unassembled WGS sequence"/>
</dbReference>
<evidence type="ECO:0000256" key="2">
    <source>
        <dbReference type="ARBA" id="ARBA00022723"/>
    </source>
</evidence>